<evidence type="ECO:0000256" key="1">
    <source>
        <dbReference type="ARBA" id="ARBA00022741"/>
    </source>
</evidence>
<dbReference type="InterPro" id="IPR000719">
    <property type="entry name" value="Prot_kinase_dom"/>
</dbReference>
<evidence type="ECO:0000256" key="2">
    <source>
        <dbReference type="ARBA" id="ARBA00022840"/>
    </source>
</evidence>
<dbReference type="SUPFAM" id="SSF56112">
    <property type="entry name" value="Protein kinase-like (PK-like)"/>
    <property type="match status" value="1"/>
</dbReference>
<dbReference type="EMBL" id="HG001833">
    <property type="protein sequence ID" value="CDF37382.1"/>
    <property type="molecule type" value="Genomic_DNA"/>
</dbReference>
<dbReference type="GO" id="GO:0004674">
    <property type="term" value="F:protein serine/threonine kinase activity"/>
    <property type="evidence" value="ECO:0007669"/>
    <property type="project" value="UniProtKB-KW"/>
</dbReference>
<dbReference type="GO" id="GO:0005524">
    <property type="term" value="F:ATP binding"/>
    <property type="evidence" value="ECO:0007669"/>
    <property type="project" value="UniProtKB-UniRule"/>
</dbReference>
<feature type="region of interest" description="Disordered" evidence="5">
    <location>
        <begin position="1"/>
        <end position="25"/>
    </location>
</feature>
<feature type="binding site" evidence="3">
    <location>
        <position position="157"/>
    </location>
    <ligand>
        <name>ATP</name>
        <dbReference type="ChEBI" id="CHEBI:30616"/>
    </ligand>
</feature>
<dbReference type="InterPro" id="IPR011993">
    <property type="entry name" value="PH-like_dom_sf"/>
</dbReference>
<dbReference type="AlphaFoldDB" id="R7QFT1"/>
<dbReference type="InterPro" id="IPR011009">
    <property type="entry name" value="Kinase-like_dom_sf"/>
</dbReference>
<evidence type="ECO:0000256" key="3">
    <source>
        <dbReference type="PROSITE-ProRule" id="PRU10141"/>
    </source>
</evidence>
<gene>
    <name evidence="8" type="ORF">CHC_T00009242001</name>
</gene>
<keyword evidence="4" id="KW-0723">Serine/threonine-protein kinase</keyword>
<protein>
    <submittedName>
        <fullName evidence="8">Protein-serine/threonine kinases Rhodoplastic</fullName>
    </submittedName>
</protein>
<evidence type="ECO:0000256" key="5">
    <source>
        <dbReference type="SAM" id="MobiDB-lite"/>
    </source>
</evidence>
<name>R7QFT1_CHOCR</name>
<dbReference type="Proteomes" id="UP000012073">
    <property type="component" value="Unassembled WGS sequence"/>
</dbReference>
<dbReference type="STRING" id="2769.R7QFT1"/>
<evidence type="ECO:0000259" key="7">
    <source>
        <dbReference type="PROSITE" id="PS50011"/>
    </source>
</evidence>
<comment type="similarity">
    <text evidence="4">Belongs to the protein kinase superfamily.</text>
</comment>
<dbReference type="RefSeq" id="XP_005717201.1">
    <property type="nucleotide sequence ID" value="XM_005717144.1"/>
</dbReference>
<evidence type="ECO:0000313" key="8">
    <source>
        <dbReference type="EMBL" id="CDF37382.1"/>
    </source>
</evidence>
<keyword evidence="9" id="KW-1185">Reference proteome</keyword>
<evidence type="ECO:0000256" key="4">
    <source>
        <dbReference type="RuleBase" id="RU000304"/>
    </source>
</evidence>
<proteinExistence type="inferred from homology"/>
<keyword evidence="8" id="KW-0808">Transferase</keyword>
<dbReference type="Gene3D" id="1.10.510.10">
    <property type="entry name" value="Transferase(Phosphotransferase) domain 1"/>
    <property type="match status" value="1"/>
</dbReference>
<evidence type="ECO:0000313" key="9">
    <source>
        <dbReference type="Proteomes" id="UP000012073"/>
    </source>
</evidence>
<reference evidence="9" key="1">
    <citation type="journal article" date="2013" name="Proc. Natl. Acad. Sci. U.S.A.">
        <title>Genome structure and metabolic features in the red seaweed Chondrus crispus shed light on evolution of the Archaeplastida.</title>
        <authorList>
            <person name="Collen J."/>
            <person name="Porcel B."/>
            <person name="Carre W."/>
            <person name="Ball S.G."/>
            <person name="Chaparro C."/>
            <person name="Tonon T."/>
            <person name="Barbeyron T."/>
            <person name="Michel G."/>
            <person name="Noel B."/>
            <person name="Valentin K."/>
            <person name="Elias M."/>
            <person name="Artiguenave F."/>
            <person name="Arun A."/>
            <person name="Aury J.M."/>
            <person name="Barbosa-Neto J.F."/>
            <person name="Bothwell J.H."/>
            <person name="Bouget F.Y."/>
            <person name="Brillet L."/>
            <person name="Cabello-Hurtado F."/>
            <person name="Capella-Gutierrez S."/>
            <person name="Charrier B."/>
            <person name="Cladiere L."/>
            <person name="Cock J.M."/>
            <person name="Coelho S.M."/>
            <person name="Colleoni C."/>
            <person name="Czjzek M."/>
            <person name="Da Silva C."/>
            <person name="Delage L."/>
            <person name="Denoeud F."/>
            <person name="Deschamps P."/>
            <person name="Dittami S.M."/>
            <person name="Gabaldon T."/>
            <person name="Gachon C.M."/>
            <person name="Groisillier A."/>
            <person name="Herve C."/>
            <person name="Jabbari K."/>
            <person name="Katinka M."/>
            <person name="Kloareg B."/>
            <person name="Kowalczyk N."/>
            <person name="Labadie K."/>
            <person name="Leblanc C."/>
            <person name="Lopez P.J."/>
            <person name="McLachlan D.H."/>
            <person name="Meslet-Cladiere L."/>
            <person name="Moustafa A."/>
            <person name="Nehr Z."/>
            <person name="Nyvall Collen P."/>
            <person name="Panaud O."/>
            <person name="Partensky F."/>
            <person name="Poulain J."/>
            <person name="Rensing S.A."/>
            <person name="Rousvoal S."/>
            <person name="Samson G."/>
            <person name="Symeonidi A."/>
            <person name="Weissenbach J."/>
            <person name="Zambounis A."/>
            <person name="Wincker P."/>
            <person name="Boyen C."/>
        </authorList>
    </citation>
    <scope>NUCLEOTIDE SEQUENCE [LARGE SCALE GENOMIC DNA]</scope>
    <source>
        <strain evidence="9">cv. Stackhouse</strain>
    </source>
</reference>
<keyword evidence="8" id="KW-0418">Kinase</keyword>
<dbReference type="SMART" id="SM00220">
    <property type="entry name" value="S_TKc"/>
    <property type="match status" value="1"/>
</dbReference>
<dbReference type="SMART" id="SM00233">
    <property type="entry name" value="PH"/>
    <property type="match status" value="1"/>
</dbReference>
<keyword evidence="1 3" id="KW-0547">Nucleotide-binding</keyword>
<accession>R7QFT1</accession>
<feature type="domain" description="Protein kinase" evidence="7">
    <location>
        <begin position="124"/>
        <end position="384"/>
    </location>
</feature>
<dbReference type="Pfam" id="PF00069">
    <property type="entry name" value="Pkinase"/>
    <property type="match status" value="1"/>
</dbReference>
<dbReference type="InterPro" id="IPR008271">
    <property type="entry name" value="Ser/Thr_kinase_AS"/>
</dbReference>
<dbReference type="InterPro" id="IPR001849">
    <property type="entry name" value="PH_domain"/>
</dbReference>
<dbReference type="FunFam" id="1.10.510.10:FF:000571">
    <property type="entry name" value="Maternal embryonic leucine zipper kinase"/>
    <property type="match status" value="1"/>
</dbReference>
<dbReference type="CDD" id="cd05117">
    <property type="entry name" value="STKc_CAMK"/>
    <property type="match status" value="1"/>
</dbReference>
<organism evidence="8 9">
    <name type="scientific">Chondrus crispus</name>
    <name type="common">Carrageen Irish moss</name>
    <name type="synonym">Polymorpha crispa</name>
    <dbReference type="NCBI Taxonomy" id="2769"/>
    <lineage>
        <taxon>Eukaryota</taxon>
        <taxon>Rhodophyta</taxon>
        <taxon>Florideophyceae</taxon>
        <taxon>Rhodymeniophycidae</taxon>
        <taxon>Gigartinales</taxon>
        <taxon>Gigartinaceae</taxon>
        <taxon>Chondrus</taxon>
    </lineage>
</organism>
<dbReference type="SUPFAM" id="SSF50729">
    <property type="entry name" value="PH domain-like"/>
    <property type="match status" value="1"/>
</dbReference>
<evidence type="ECO:0000259" key="6">
    <source>
        <dbReference type="PROSITE" id="PS50003"/>
    </source>
</evidence>
<keyword evidence="2 3" id="KW-0067">ATP-binding</keyword>
<sequence length="450" mass="50057">MQREPASSPASSGGTRTSSGSLRRGTPQNIQGWLYKEGKRFRSRYRRYLILRAGMLSSHRTENSPPTWQVRVADCPFMPGHRANELVIELPQRRISFFASNTNDFQLWLTALKSSRASGVDDFYRFGQLLGEGAFAQVKLAVDKEKGDKCAIKIIKKHGYDPSEMEYLVREMDIMKSVSHPHIVNTIDIFDSPSHLHIVLEYMQGGELFDIIADAGSFSEQQAAQVTRDVIKGIQYLHMHDIVHRDIKPENVLCVSKSWPLLVKLADFGLADFSKDGEIKSEQPSMIGTPGYVAPEVVNKEKYGTPVDMWAVGVLLYIMLSGKMPFYGRDDNACLRMISTGKYTMPPQEWSKISTDGKSLVRGLLQADPNKRLTANAALQHKWLEDPTALSSSPINNDLSGIHSSRRKFRKAVMATMTVGRINNLANLANATATSSSTVGTGSTNSQQNV</sequence>
<dbReference type="GeneID" id="17324915"/>
<dbReference type="PROSITE" id="PS50003">
    <property type="entry name" value="PH_DOMAIN"/>
    <property type="match status" value="1"/>
</dbReference>
<dbReference type="Gramene" id="CDF37382">
    <property type="protein sequence ID" value="CDF37382"/>
    <property type="gene ID" value="CHC_T00009242001"/>
</dbReference>
<dbReference type="PANTHER" id="PTHR24347">
    <property type="entry name" value="SERINE/THREONINE-PROTEIN KINASE"/>
    <property type="match status" value="1"/>
</dbReference>
<dbReference type="KEGG" id="ccp:CHC_T00009242001"/>
<dbReference type="OMA" id="EEYVCLV"/>
<dbReference type="PROSITE" id="PS00107">
    <property type="entry name" value="PROTEIN_KINASE_ATP"/>
    <property type="match status" value="1"/>
</dbReference>
<feature type="domain" description="PH" evidence="6">
    <location>
        <begin position="27"/>
        <end position="117"/>
    </location>
</feature>
<dbReference type="PhylomeDB" id="R7QFT1"/>
<dbReference type="FunFam" id="3.30.200.20:FF:000042">
    <property type="entry name" value="Aurora kinase A"/>
    <property type="match status" value="1"/>
</dbReference>
<dbReference type="PROSITE" id="PS50011">
    <property type="entry name" value="PROTEIN_KINASE_DOM"/>
    <property type="match status" value="1"/>
</dbReference>
<dbReference type="Gene3D" id="2.30.29.30">
    <property type="entry name" value="Pleckstrin-homology domain (PH domain)/Phosphotyrosine-binding domain (PTB)"/>
    <property type="match status" value="1"/>
</dbReference>
<dbReference type="PROSITE" id="PS00108">
    <property type="entry name" value="PROTEIN_KINASE_ST"/>
    <property type="match status" value="1"/>
</dbReference>
<dbReference type="OrthoDB" id="1433at2759"/>
<dbReference type="InterPro" id="IPR017441">
    <property type="entry name" value="Protein_kinase_ATP_BS"/>
</dbReference>